<feature type="transmembrane region" description="Helical" evidence="2">
    <location>
        <begin position="6"/>
        <end position="26"/>
    </location>
</feature>
<protein>
    <submittedName>
        <fullName evidence="3">Uncharacterized protein</fullName>
    </submittedName>
</protein>
<accession>A0A6C0B3L8</accession>
<dbReference type="AlphaFoldDB" id="A0A6C0B3L8"/>
<evidence type="ECO:0000256" key="1">
    <source>
        <dbReference type="SAM" id="MobiDB-lite"/>
    </source>
</evidence>
<feature type="compositionally biased region" description="Polar residues" evidence="1">
    <location>
        <begin position="36"/>
        <end position="52"/>
    </location>
</feature>
<sequence length="236" mass="26237">MNEFRLLFQIFLVFVLFSGIYVIFWVNKYSESFSEGLTDSPNQYSANNSVTGAPQPESKKDDAPSNANVPTGQDKDTNSVDDTSTDENTQGTDDANDSEPEQQNLDDYILNQNPVTLESTGNRENNVYSDDAGNTDFIKSTVAYPDSSYGPFDPLNEDINHYEYVAKEFVSSQPTGLSDNPMDPNWGGVKYTQDILKSGKYNDNNITKPLLFQPKGIYIDAIPSAFGKPEDKLENS</sequence>
<feature type="compositionally biased region" description="Polar residues" evidence="1">
    <location>
        <begin position="80"/>
        <end position="93"/>
    </location>
</feature>
<organism evidence="3">
    <name type="scientific">viral metagenome</name>
    <dbReference type="NCBI Taxonomy" id="1070528"/>
    <lineage>
        <taxon>unclassified sequences</taxon>
        <taxon>metagenomes</taxon>
        <taxon>organismal metagenomes</taxon>
    </lineage>
</organism>
<keyword evidence="2" id="KW-0812">Transmembrane</keyword>
<name>A0A6C0B3L8_9ZZZZ</name>
<reference evidence="3" key="1">
    <citation type="journal article" date="2020" name="Nature">
        <title>Giant virus diversity and host interactions through global metagenomics.</title>
        <authorList>
            <person name="Schulz F."/>
            <person name="Roux S."/>
            <person name="Paez-Espino D."/>
            <person name="Jungbluth S."/>
            <person name="Walsh D.A."/>
            <person name="Denef V.J."/>
            <person name="McMahon K.D."/>
            <person name="Konstantinidis K.T."/>
            <person name="Eloe-Fadrosh E.A."/>
            <person name="Kyrpides N.C."/>
            <person name="Woyke T."/>
        </authorList>
    </citation>
    <scope>NUCLEOTIDE SEQUENCE</scope>
    <source>
        <strain evidence="3">GVMAG-M-3300009187-29</strain>
    </source>
</reference>
<evidence type="ECO:0000313" key="3">
    <source>
        <dbReference type="EMBL" id="QHS86394.1"/>
    </source>
</evidence>
<evidence type="ECO:0000256" key="2">
    <source>
        <dbReference type="SAM" id="Phobius"/>
    </source>
</evidence>
<feature type="region of interest" description="Disordered" evidence="1">
    <location>
        <begin position="36"/>
        <end position="108"/>
    </location>
</feature>
<dbReference type="EMBL" id="MN739054">
    <property type="protein sequence ID" value="QHS86394.1"/>
    <property type="molecule type" value="Genomic_DNA"/>
</dbReference>
<keyword evidence="2" id="KW-0472">Membrane</keyword>
<proteinExistence type="predicted"/>
<keyword evidence="2" id="KW-1133">Transmembrane helix</keyword>